<dbReference type="GO" id="GO:0038023">
    <property type="term" value="F:signaling receptor activity"/>
    <property type="evidence" value="ECO:0007669"/>
    <property type="project" value="TreeGrafter"/>
</dbReference>
<evidence type="ECO:0000256" key="5">
    <source>
        <dbReference type="ARBA" id="ARBA00023136"/>
    </source>
</evidence>
<dbReference type="AlphaFoldDB" id="A0A0N4U7M4"/>
<keyword evidence="4" id="KW-1133">Transmembrane helix</keyword>
<comment type="subcellular location">
    <subcellularLocation>
        <location evidence="1">Membrane</location>
        <topology evidence="1">Single-pass membrane protein</topology>
    </subcellularLocation>
</comment>
<dbReference type="Pfam" id="PF13306">
    <property type="entry name" value="LRR_5"/>
    <property type="match status" value="1"/>
</dbReference>
<keyword evidence="5" id="KW-0472">Membrane</keyword>
<dbReference type="OrthoDB" id="6363818at2759"/>
<evidence type="ECO:0000313" key="7">
    <source>
        <dbReference type="Proteomes" id="UP000038040"/>
    </source>
</evidence>
<evidence type="ECO:0000256" key="4">
    <source>
        <dbReference type="ARBA" id="ARBA00022989"/>
    </source>
</evidence>
<protein>
    <submittedName>
        <fullName evidence="9">Recep_L_domain domain-containing protein</fullName>
    </submittedName>
</protein>
<accession>A0A0N4U7M4</accession>
<evidence type="ECO:0000256" key="3">
    <source>
        <dbReference type="ARBA" id="ARBA00022729"/>
    </source>
</evidence>
<dbReference type="Proteomes" id="UP000038040">
    <property type="component" value="Unplaced"/>
</dbReference>
<dbReference type="GO" id="GO:0005886">
    <property type="term" value="C:plasma membrane"/>
    <property type="evidence" value="ECO:0007669"/>
    <property type="project" value="TreeGrafter"/>
</dbReference>
<keyword evidence="8" id="KW-1185">Reference proteome</keyword>
<dbReference type="Gene3D" id="3.80.10.10">
    <property type="entry name" value="Ribonuclease Inhibitor"/>
    <property type="match status" value="1"/>
</dbReference>
<organism evidence="7 9">
    <name type="scientific">Dracunculus medinensis</name>
    <name type="common">Guinea worm</name>
    <dbReference type="NCBI Taxonomy" id="318479"/>
    <lineage>
        <taxon>Eukaryota</taxon>
        <taxon>Metazoa</taxon>
        <taxon>Ecdysozoa</taxon>
        <taxon>Nematoda</taxon>
        <taxon>Chromadorea</taxon>
        <taxon>Rhabditida</taxon>
        <taxon>Spirurina</taxon>
        <taxon>Dracunculoidea</taxon>
        <taxon>Dracunculidae</taxon>
        <taxon>Dracunculus</taxon>
    </lineage>
</organism>
<evidence type="ECO:0000313" key="9">
    <source>
        <dbReference type="WBParaSite" id="DME_0000299401-mRNA-1"/>
    </source>
</evidence>
<evidence type="ECO:0000313" key="8">
    <source>
        <dbReference type="Proteomes" id="UP000274756"/>
    </source>
</evidence>
<gene>
    <name evidence="6" type="ORF">DME_LOCUS7153</name>
</gene>
<evidence type="ECO:0000313" key="6">
    <source>
        <dbReference type="EMBL" id="VDN57180.1"/>
    </source>
</evidence>
<proteinExistence type="predicted"/>
<dbReference type="InterPro" id="IPR026906">
    <property type="entry name" value="LRR_5"/>
</dbReference>
<dbReference type="InterPro" id="IPR032675">
    <property type="entry name" value="LRR_dom_sf"/>
</dbReference>
<dbReference type="SUPFAM" id="SSF52058">
    <property type="entry name" value="L domain-like"/>
    <property type="match status" value="1"/>
</dbReference>
<keyword evidence="3" id="KW-0732">Signal</keyword>
<keyword evidence="2" id="KW-0812">Transmembrane</keyword>
<dbReference type="PANTHER" id="PTHR24365">
    <property type="entry name" value="TOLL-LIKE RECEPTOR"/>
    <property type="match status" value="1"/>
</dbReference>
<sequence>MECLGELFECISDTLTVVYEILENLSFLNLFLPQSINSNSLRELTLEGKSLHIGSNVFTGLKQIDFFNIRGASMIFSDAFENVSRIHSASISLSSNEIQRIGNEAFSGLYTVARLVIHENTIENISNYAFSSIINIGELIIKNNIIINIGEESFSSPAWRTKISDNKFYCSCNIYWIKNIKVCLLAIFKDVFILRRNYCGAEEGHRTLINYSPICNKAPRNINGAKAFCKYLIFLFLMIIV</sequence>
<reference evidence="9" key="1">
    <citation type="submission" date="2017-02" db="UniProtKB">
        <authorList>
            <consortium name="WormBaseParasite"/>
        </authorList>
    </citation>
    <scope>IDENTIFICATION</scope>
</reference>
<dbReference type="STRING" id="318479.A0A0N4U7M4"/>
<dbReference type="GO" id="GO:0007165">
    <property type="term" value="P:signal transduction"/>
    <property type="evidence" value="ECO:0007669"/>
    <property type="project" value="TreeGrafter"/>
</dbReference>
<dbReference type="PANTHER" id="PTHR24365:SF530">
    <property type="entry name" value="MSTPROX-RELATED"/>
    <property type="match status" value="1"/>
</dbReference>
<dbReference type="WBParaSite" id="DME_0000299401-mRNA-1">
    <property type="protein sequence ID" value="DME_0000299401-mRNA-1"/>
    <property type="gene ID" value="DME_0000299401"/>
</dbReference>
<dbReference type="Proteomes" id="UP000274756">
    <property type="component" value="Unassembled WGS sequence"/>
</dbReference>
<evidence type="ECO:0000256" key="1">
    <source>
        <dbReference type="ARBA" id="ARBA00004167"/>
    </source>
</evidence>
<name>A0A0N4U7M4_DRAME</name>
<reference evidence="6 8" key="2">
    <citation type="submission" date="2018-11" db="EMBL/GenBank/DDBJ databases">
        <authorList>
            <consortium name="Pathogen Informatics"/>
        </authorList>
    </citation>
    <scope>NUCLEOTIDE SEQUENCE [LARGE SCALE GENOMIC DNA]</scope>
</reference>
<evidence type="ECO:0000256" key="2">
    <source>
        <dbReference type="ARBA" id="ARBA00022692"/>
    </source>
</evidence>
<dbReference type="EMBL" id="UYYG01001159">
    <property type="protein sequence ID" value="VDN57180.1"/>
    <property type="molecule type" value="Genomic_DNA"/>
</dbReference>